<dbReference type="GO" id="GO:0005576">
    <property type="term" value="C:extracellular region"/>
    <property type="evidence" value="ECO:0007669"/>
    <property type="project" value="UniProtKB-SubCell"/>
</dbReference>
<keyword evidence="8 14" id="KW-0732">Signal</keyword>
<keyword evidence="5" id="KW-0964">Secreted</keyword>
<dbReference type="InterPro" id="IPR051735">
    <property type="entry name" value="CFEM_domain"/>
</dbReference>
<keyword evidence="9" id="KW-0408">Iron</keyword>
<gene>
    <name evidence="16" type="ORF">HMN09_00835600</name>
</gene>
<evidence type="ECO:0000256" key="9">
    <source>
        <dbReference type="ARBA" id="ARBA00023004"/>
    </source>
</evidence>
<evidence type="ECO:0000256" key="1">
    <source>
        <dbReference type="ARBA" id="ARBA00004609"/>
    </source>
</evidence>
<protein>
    <submittedName>
        <fullName evidence="16">CFEM domain-containing protein</fullName>
    </submittedName>
</protein>
<dbReference type="InterPro" id="IPR008427">
    <property type="entry name" value="Extracellular_membr_CFEM_dom"/>
</dbReference>
<dbReference type="Pfam" id="PF05730">
    <property type="entry name" value="CFEM"/>
    <property type="match status" value="1"/>
</dbReference>
<accession>A0A8H6W479</accession>
<reference evidence="16" key="1">
    <citation type="submission" date="2020-05" db="EMBL/GenBank/DDBJ databases">
        <title>Mycena genomes resolve the evolution of fungal bioluminescence.</title>
        <authorList>
            <person name="Tsai I.J."/>
        </authorList>
    </citation>
    <scope>NUCLEOTIDE SEQUENCE</scope>
    <source>
        <strain evidence="16">110903Hualien_Pintung</strain>
    </source>
</reference>
<evidence type="ECO:0000256" key="11">
    <source>
        <dbReference type="ARBA" id="ARBA00023157"/>
    </source>
</evidence>
<evidence type="ECO:0000256" key="2">
    <source>
        <dbReference type="ARBA" id="ARBA00004613"/>
    </source>
</evidence>
<dbReference type="SMART" id="SM00747">
    <property type="entry name" value="CFEM"/>
    <property type="match status" value="1"/>
</dbReference>
<organism evidence="16 17">
    <name type="scientific">Mycena chlorophos</name>
    <name type="common">Agaric fungus</name>
    <name type="synonym">Agaricus chlorophos</name>
    <dbReference type="NCBI Taxonomy" id="658473"/>
    <lineage>
        <taxon>Eukaryota</taxon>
        <taxon>Fungi</taxon>
        <taxon>Dikarya</taxon>
        <taxon>Basidiomycota</taxon>
        <taxon>Agaricomycotina</taxon>
        <taxon>Agaricomycetes</taxon>
        <taxon>Agaricomycetidae</taxon>
        <taxon>Agaricales</taxon>
        <taxon>Marasmiineae</taxon>
        <taxon>Mycenaceae</taxon>
        <taxon>Mycena</taxon>
    </lineage>
</organism>
<dbReference type="PANTHER" id="PTHR37928">
    <property type="entry name" value="CFEM DOMAIN PROTEIN (AFU_ORTHOLOGUE AFUA_6G14090)"/>
    <property type="match status" value="1"/>
</dbReference>
<evidence type="ECO:0000256" key="3">
    <source>
        <dbReference type="ARBA" id="ARBA00010031"/>
    </source>
</evidence>
<sequence>MRFLQALAAASLVASASAVHLRRQIPGFPSCADNCLNNPTNLGGCSIADEKCLCQSTAYLQSTLSCINAACPSSADQATSVQGATSLCASFGVNLSSESAAIYGSATPGAASGSSPSAASTSAAATTSESTTSKSAAAKVTTSSTYRYLAAIVAPAFAVFVL</sequence>
<keyword evidence="13" id="KW-0449">Lipoprotein</keyword>
<dbReference type="PROSITE" id="PS52012">
    <property type="entry name" value="CFEM"/>
    <property type="match status" value="1"/>
</dbReference>
<evidence type="ECO:0000256" key="14">
    <source>
        <dbReference type="SAM" id="SignalP"/>
    </source>
</evidence>
<comment type="similarity">
    <text evidence="3">Belongs to the RBT5 family.</text>
</comment>
<dbReference type="Proteomes" id="UP000613580">
    <property type="component" value="Unassembled WGS sequence"/>
</dbReference>
<feature type="signal peptide" evidence="14">
    <location>
        <begin position="1"/>
        <end position="18"/>
    </location>
</feature>
<proteinExistence type="inferred from homology"/>
<dbReference type="GO" id="GO:0005886">
    <property type="term" value="C:plasma membrane"/>
    <property type="evidence" value="ECO:0007669"/>
    <property type="project" value="UniProtKB-SubCell"/>
</dbReference>
<feature type="chain" id="PRO_5034931068" evidence="14">
    <location>
        <begin position="19"/>
        <end position="162"/>
    </location>
</feature>
<evidence type="ECO:0000256" key="10">
    <source>
        <dbReference type="ARBA" id="ARBA00023136"/>
    </source>
</evidence>
<dbReference type="PANTHER" id="PTHR37928:SF2">
    <property type="entry name" value="GPI ANCHORED CFEM DOMAIN PROTEIN (AFU_ORTHOLOGUE AFUA_6G10580)"/>
    <property type="match status" value="1"/>
</dbReference>
<evidence type="ECO:0000313" key="17">
    <source>
        <dbReference type="Proteomes" id="UP000613580"/>
    </source>
</evidence>
<evidence type="ECO:0000256" key="5">
    <source>
        <dbReference type="ARBA" id="ARBA00022525"/>
    </source>
</evidence>
<evidence type="ECO:0000256" key="7">
    <source>
        <dbReference type="ARBA" id="ARBA00022723"/>
    </source>
</evidence>
<keyword evidence="6" id="KW-0349">Heme</keyword>
<evidence type="ECO:0000256" key="12">
    <source>
        <dbReference type="ARBA" id="ARBA00023180"/>
    </source>
</evidence>
<keyword evidence="7" id="KW-0479">Metal-binding</keyword>
<name>A0A8H6W479_MYCCL</name>
<comment type="caution">
    <text evidence="16">The sequence shown here is derived from an EMBL/GenBank/DDBJ whole genome shotgun (WGS) entry which is preliminary data.</text>
</comment>
<evidence type="ECO:0000256" key="4">
    <source>
        <dbReference type="ARBA" id="ARBA00022475"/>
    </source>
</evidence>
<dbReference type="AlphaFoldDB" id="A0A8H6W479"/>
<evidence type="ECO:0000256" key="6">
    <source>
        <dbReference type="ARBA" id="ARBA00022617"/>
    </source>
</evidence>
<feature type="domain" description="CFEM" evidence="15">
    <location>
        <begin position="4"/>
        <end position="122"/>
    </location>
</feature>
<evidence type="ECO:0000259" key="15">
    <source>
        <dbReference type="PROSITE" id="PS52012"/>
    </source>
</evidence>
<keyword evidence="4" id="KW-1003">Cell membrane</keyword>
<keyword evidence="10" id="KW-0472">Membrane</keyword>
<keyword evidence="12" id="KW-0325">Glycoprotein</keyword>
<evidence type="ECO:0000256" key="8">
    <source>
        <dbReference type="ARBA" id="ARBA00022729"/>
    </source>
</evidence>
<dbReference type="OrthoDB" id="3065412at2759"/>
<comment type="subcellular location">
    <subcellularLocation>
        <location evidence="1">Cell membrane</location>
        <topology evidence="1">Lipid-anchor</topology>
        <topology evidence="1">GPI-anchor</topology>
    </subcellularLocation>
    <subcellularLocation>
        <location evidence="2">Secreted</location>
    </subcellularLocation>
</comment>
<dbReference type="GO" id="GO:0046872">
    <property type="term" value="F:metal ion binding"/>
    <property type="evidence" value="ECO:0007669"/>
    <property type="project" value="UniProtKB-KW"/>
</dbReference>
<evidence type="ECO:0000313" key="16">
    <source>
        <dbReference type="EMBL" id="KAF7304337.1"/>
    </source>
</evidence>
<keyword evidence="11" id="KW-1015">Disulfide bond</keyword>
<dbReference type="EMBL" id="JACAZE010000011">
    <property type="protein sequence ID" value="KAF7304337.1"/>
    <property type="molecule type" value="Genomic_DNA"/>
</dbReference>
<evidence type="ECO:0000256" key="13">
    <source>
        <dbReference type="ARBA" id="ARBA00023288"/>
    </source>
</evidence>
<keyword evidence="17" id="KW-1185">Reference proteome</keyword>